<gene>
    <name evidence="5" type="ORF">SAMN05421688_3363</name>
</gene>
<organism evidence="5 6">
    <name type="scientific">Poseidonocella pacifica</name>
    <dbReference type="NCBI Taxonomy" id="871651"/>
    <lineage>
        <taxon>Bacteria</taxon>
        <taxon>Pseudomonadati</taxon>
        <taxon>Pseudomonadota</taxon>
        <taxon>Alphaproteobacteria</taxon>
        <taxon>Rhodobacterales</taxon>
        <taxon>Roseobacteraceae</taxon>
        <taxon>Poseidonocella</taxon>
    </lineage>
</organism>
<keyword evidence="2" id="KW-0238">DNA-binding</keyword>
<dbReference type="PROSITE" id="PS50949">
    <property type="entry name" value="HTH_GNTR"/>
    <property type="match status" value="1"/>
</dbReference>
<dbReference type="GO" id="GO:0003700">
    <property type="term" value="F:DNA-binding transcription factor activity"/>
    <property type="evidence" value="ECO:0007669"/>
    <property type="project" value="InterPro"/>
</dbReference>
<protein>
    <submittedName>
        <fullName evidence="5">Regulatory protein, gntR family</fullName>
    </submittedName>
</protein>
<sequence length="139" mass="15796">MARSAKQKDRSKLICASLRSAILERALMPGMKLPVDSLGERFGASRTIIRQSLERLATEGLVDLRHHTGAAVGHCQVVEVTWVHAWRPLMISQVSQPSLKGFRFPRSVISYAVWAYHRFALSLRDVEDLFGRAWRDRLV</sequence>
<dbReference type="PANTHER" id="PTHR43537:SF45">
    <property type="entry name" value="GNTR FAMILY REGULATORY PROTEIN"/>
    <property type="match status" value="1"/>
</dbReference>
<evidence type="ECO:0000256" key="1">
    <source>
        <dbReference type="ARBA" id="ARBA00023015"/>
    </source>
</evidence>
<dbReference type="InterPro" id="IPR036390">
    <property type="entry name" value="WH_DNA-bd_sf"/>
</dbReference>
<evidence type="ECO:0000256" key="2">
    <source>
        <dbReference type="ARBA" id="ARBA00023125"/>
    </source>
</evidence>
<keyword evidence="6" id="KW-1185">Reference proteome</keyword>
<evidence type="ECO:0000256" key="3">
    <source>
        <dbReference type="ARBA" id="ARBA00023163"/>
    </source>
</evidence>
<accession>A0A1I0YU96</accession>
<dbReference type="GO" id="GO:0003677">
    <property type="term" value="F:DNA binding"/>
    <property type="evidence" value="ECO:0007669"/>
    <property type="project" value="UniProtKB-KW"/>
</dbReference>
<dbReference type="InterPro" id="IPR036388">
    <property type="entry name" value="WH-like_DNA-bd_sf"/>
</dbReference>
<keyword evidence="3" id="KW-0804">Transcription</keyword>
<dbReference type="EMBL" id="FOJU01000008">
    <property type="protein sequence ID" value="SFB16955.1"/>
    <property type="molecule type" value="Genomic_DNA"/>
</dbReference>
<dbReference type="SUPFAM" id="SSF46785">
    <property type="entry name" value="Winged helix' DNA-binding domain"/>
    <property type="match status" value="1"/>
</dbReference>
<reference evidence="5 6" key="1">
    <citation type="submission" date="2016-10" db="EMBL/GenBank/DDBJ databases">
        <authorList>
            <person name="de Groot N.N."/>
        </authorList>
    </citation>
    <scope>NUCLEOTIDE SEQUENCE [LARGE SCALE GENOMIC DNA]</scope>
    <source>
        <strain evidence="5 6">DSM 29316</strain>
    </source>
</reference>
<dbReference type="PANTHER" id="PTHR43537">
    <property type="entry name" value="TRANSCRIPTIONAL REGULATOR, GNTR FAMILY"/>
    <property type="match status" value="1"/>
</dbReference>
<proteinExistence type="predicted"/>
<dbReference type="Pfam" id="PF00392">
    <property type="entry name" value="GntR"/>
    <property type="match status" value="1"/>
</dbReference>
<dbReference type="Gene3D" id="1.10.10.10">
    <property type="entry name" value="Winged helix-like DNA-binding domain superfamily/Winged helix DNA-binding domain"/>
    <property type="match status" value="1"/>
</dbReference>
<keyword evidence="1" id="KW-0805">Transcription regulation</keyword>
<evidence type="ECO:0000313" key="6">
    <source>
        <dbReference type="Proteomes" id="UP000198796"/>
    </source>
</evidence>
<name>A0A1I0YU96_9RHOB</name>
<feature type="domain" description="HTH gntR-type" evidence="4">
    <location>
        <begin position="8"/>
        <end position="75"/>
    </location>
</feature>
<dbReference type="Proteomes" id="UP000198796">
    <property type="component" value="Unassembled WGS sequence"/>
</dbReference>
<dbReference type="AlphaFoldDB" id="A0A1I0YU96"/>
<evidence type="ECO:0000313" key="5">
    <source>
        <dbReference type="EMBL" id="SFB16955.1"/>
    </source>
</evidence>
<evidence type="ECO:0000259" key="4">
    <source>
        <dbReference type="PROSITE" id="PS50949"/>
    </source>
</evidence>
<dbReference type="InterPro" id="IPR000524">
    <property type="entry name" value="Tscrpt_reg_HTH_GntR"/>
</dbReference>
<dbReference type="SMART" id="SM00345">
    <property type="entry name" value="HTH_GNTR"/>
    <property type="match status" value="1"/>
</dbReference>
<dbReference type="STRING" id="871651.SAMN05421688_3363"/>